<evidence type="ECO:0000313" key="2">
    <source>
        <dbReference type="EMBL" id="VTJ85091.1"/>
    </source>
</evidence>
<dbReference type="AlphaFoldDB" id="A0A5E4CVK5"/>
<comment type="caution">
    <text evidence="2">The sequence shown here is derived from an EMBL/GenBank/DDBJ whole genome shotgun (WGS) entry which is preliminary data.</text>
</comment>
<protein>
    <submittedName>
        <fullName evidence="2">Uncharacterized protein</fullName>
    </submittedName>
</protein>
<dbReference type="Proteomes" id="UP000335636">
    <property type="component" value="Unassembled WGS sequence"/>
</dbReference>
<evidence type="ECO:0000313" key="3">
    <source>
        <dbReference type="Proteomes" id="UP000335636"/>
    </source>
</evidence>
<proteinExistence type="predicted"/>
<keyword evidence="3" id="KW-1185">Reference proteome</keyword>
<evidence type="ECO:0000256" key="1">
    <source>
        <dbReference type="SAM" id="MobiDB-lite"/>
    </source>
</evidence>
<organism evidence="2 3">
    <name type="scientific">Marmota monax</name>
    <name type="common">Woodchuck</name>
    <dbReference type="NCBI Taxonomy" id="9995"/>
    <lineage>
        <taxon>Eukaryota</taxon>
        <taxon>Metazoa</taxon>
        <taxon>Chordata</taxon>
        <taxon>Craniata</taxon>
        <taxon>Vertebrata</taxon>
        <taxon>Euteleostomi</taxon>
        <taxon>Mammalia</taxon>
        <taxon>Eutheria</taxon>
        <taxon>Euarchontoglires</taxon>
        <taxon>Glires</taxon>
        <taxon>Rodentia</taxon>
        <taxon>Sciuromorpha</taxon>
        <taxon>Sciuridae</taxon>
        <taxon>Xerinae</taxon>
        <taxon>Marmotini</taxon>
        <taxon>Marmota</taxon>
    </lineage>
</organism>
<accession>A0A5E4CVK5</accession>
<feature type="compositionally biased region" description="Polar residues" evidence="1">
    <location>
        <begin position="47"/>
        <end position="56"/>
    </location>
</feature>
<feature type="non-terminal residue" evidence="2">
    <location>
        <position position="1"/>
    </location>
</feature>
<feature type="region of interest" description="Disordered" evidence="1">
    <location>
        <begin position="38"/>
        <end position="64"/>
    </location>
</feature>
<name>A0A5E4CVK5_MARMO</name>
<reference evidence="2" key="1">
    <citation type="submission" date="2019-04" db="EMBL/GenBank/DDBJ databases">
        <authorList>
            <person name="Alioto T."/>
            <person name="Alioto T."/>
        </authorList>
    </citation>
    <scope>NUCLEOTIDE SEQUENCE [LARGE SCALE GENOMIC DNA]</scope>
</reference>
<sequence length="64" mass="7331">EMNDHQSTLSYILINPSPDTRLELNDVVYLIRPDPLAYLPNSEPSRKNSICNATNQDSREETQL</sequence>
<dbReference type="EMBL" id="CABDUW010002023">
    <property type="protein sequence ID" value="VTJ85091.1"/>
    <property type="molecule type" value="Genomic_DNA"/>
</dbReference>
<gene>
    <name evidence="2" type="ORF">MONAX_5E034796</name>
</gene>